<dbReference type="EMBL" id="WBMO01000001">
    <property type="protein sequence ID" value="MDV2476237.1"/>
    <property type="molecule type" value="Genomic_DNA"/>
</dbReference>
<evidence type="ECO:0000313" key="3">
    <source>
        <dbReference type="Proteomes" id="UP001275440"/>
    </source>
</evidence>
<comment type="caution">
    <text evidence="2">The sequence shown here is derived from an EMBL/GenBank/DDBJ whole genome shotgun (WGS) entry which is preliminary data.</text>
</comment>
<dbReference type="CDD" id="cd04301">
    <property type="entry name" value="NAT_SF"/>
    <property type="match status" value="2"/>
</dbReference>
<dbReference type="PANTHER" id="PTHR43072">
    <property type="entry name" value="N-ACETYLTRANSFERASE"/>
    <property type="match status" value="1"/>
</dbReference>
<keyword evidence="3" id="KW-1185">Reference proteome</keyword>
<proteinExistence type="predicted"/>
<feature type="domain" description="N-acetyltransferase" evidence="1">
    <location>
        <begin position="178"/>
        <end position="328"/>
    </location>
</feature>
<evidence type="ECO:0000259" key="1">
    <source>
        <dbReference type="PROSITE" id="PS51186"/>
    </source>
</evidence>
<dbReference type="InterPro" id="IPR016181">
    <property type="entry name" value="Acyl_CoA_acyltransferase"/>
</dbReference>
<dbReference type="Gene3D" id="3.40.630.30">
    <property type="match status" value="1"/>
</dbReference>
<dbReference type="Pfam" id="PF00583">
    <property type="entry name" value="Acetyltransf_1"/>
    <property type="match status" value="1"/>
</dbReference>
<dbReference type="SUPFAM" id="SSF55729">
    <property type="entry name" value="Acyl-CoA N-acyltransferases (Nat)"/>
    <property type="match status" value="2"/>
</dbReference>
<evidence type="ECO:0000313" key="2">
    <source>
        <dbReference type="EMBL" id="MDV2476237.1"/>
    </source>
</evidence>
<feature type="domain" description="N-acetyltransferase" evidence="1">
    <location>
        <begin position="5"/>
        <end position="168"/>
    </location>
</feature>
<dbReference type="InterPro" id="IPR000182">
    <property type="entry name" value="GNAT_dom"/>
</dbReference>
<dbReference type="PROSITE" id="PS51186">
    <property type="entry name" value="GNAT"/>
    <property type="match status" value="2"/>
</dbReference>
<dbReference type="Pfam" id="PF13508">
    <property type="entry name" value="Acetyltransf_7"/>
    <property type="match status" value="1"/>
</dbReference>
<organism evidence="2 3">
    <name type="scientific">Rhodococcus zopfii</name>
    <dbReference type="NCBI Taxonomy" id="43772"/>
    <lineage>
        <taxon>Bacteria</taxon>
        <taxon>Bacillati</taxon>
        <taxon>Actinomycetota</taxon>
        <taxon>Actinomycetes</taxon>
        <taxon>Mycobacteriales</taxon>
        <taxon>Nocardiaceae</taxon>
        <taxon>Rhodococcus</taxon>
    </lineage>
</organism>
<accession>A0ABU3WQF5</accession>
<protein>
    <submittedName>
        <fullName evidence="2">GNAT family N-acetyltransferase</fullName>
    </submittedName>
</protein>
<sequence>MISYQWFPEVEPADRDEVLNLVTTSAEYDAEAGFSWISPADVSAVGTGGTRISHLVIKARRDLSAREDAPLVIVGYLHLRVDGDGLGTVRFVVHPDYRSRGIATTLVEEVGLRTDAEEGWEGSGAKALRCWAYGTHPASERLTRRFGIDTVARQWTLFRHLSGPFAGPIEPVVLPGDVTLAEAAPLDDPESSRAIGDVLLGAAMGNGHRERLADEIRAGSGSVIVARDGSGRSIGFVWVKPDLASHLGLAAASIRALVTTEEARGSGIGTALTTRALEVLGEAGAQLALMRIDPKDAGAVRMCRLLGFEQEDEHSCYQVGEWATEPGF</sequence>
<name>A0ABU3WQF5_9NOCA</name>
<gene>
    <name evidence="2" type="ORF">F8M49_14375</name>
</gene>
<dbReference type="Proteomes" id="UP001275440">
    <property type="component" value="Unassembled WGS sequence"/>
</dbReference>
<reference evidence="2 3" key="1">
    <citation type="submission" date="2019-10" db="EMBL/GenBank/DDBJ databases">
        <title>Draft Genome Assembly of Rhodococcus zopfii DSM44189.</title>
        <authorList>
            <person name="Sutton J.M."/>
            <person name="Akob D.M."/>
            <person name="Bushman T.J."/>
        </authorList>
    </citation>
    <scope>NUCLEOTIDE SEQUENCE [LARGE SCALE GENOMIC DNA]</scope>
    <source>
        <strain evidence="2 3">DSM 44189</strain>
    </source>
</reference>